<dbReference type="KEGG" id="stax:MC45_02820"/>
<dbReference type="HOGENOM" id="CLU_147984_0_0_5"/>
<dbReference type="STRING" id="1549858.MC45_02820"/>
<evidence type="ECO:0000313" key="2">
    <source>
        <dbReference type="Proteomes" id="UP000033200"/>
    </source>
</evidence>
<proteinExistence type="predicted"/>
<accession>A0A097ED57</accession>
<protein>
    <recommendedName>
        <fullName evidence="3">Lipoprotein</fullName>
    </recommendedName>
</protein>
<evidence type="ECO:0000313" key="1">
    <source>
        <dbReference type="EMBL" id="AIT05508.1"/>
    </source>
</evidence>
<keyword evidence="2" id="KW-1185">Reference proteome</keyword>
<reference evidence="1 2" key="1">
    <citation type="submission" date="2014-09" db="EMBL/GenBank/DDBJ databases">
        <title>Using Illumina technology Improving SMRT sequencing Genome Assembly by RASTools.</title>
        <authorList>
            <person name="Zhou Y."/>
            <person name="Ma T."/>
            <person name="Liu T."/>
        </authorList>
    </citation>
    <scope>NUCLEOTIDE SEQUENCE [LARGE SCALE GENOMIC DNA]</scope>
    <source>
        <strain evidence="1 2">ATCC 55669</strain>
    </source>
</reference>
<name>A0A097ED57_9SPHN</name>
<evidence type="ECO:0008006" key="3">
    <source>
        <dbReference type="Google" id="ProtNLM"/>
    </source>
</evidence>
<gene>
    <name evidence="1" type="ORF">MC45_02820</name>
</gene>
<dbReference type="AlphaFoldDB" id="A0A097ED57"/>
<sequence>MRISDRGAAGAALLLLAACSDPHADGNTLARIELAQAEAAEDDGNILCARDGESLKRDCTVDRTQGERGLILTVRHADGGFHRLLVTRDGRGVVAADGAEAARVTIPEPGLIDVALGTDRYRLPATIKPAR</sequence>
<organism evidence="1 2">
    <name type="scientific">Sphingomonas taxi</name>
    <dbReference type="NCBI Taxonomy" id="1549858"/>
    <lineage>
        <taxon>Bacteria</taxon>
        <taxon>Pseudomonadati</taxon>
        <taxon>Pseudomonadota</taxon>
        <taxon>Alphaproteobacteria</taxon>
        <taxon>Sphingomonadales</taxon>
        <taxon>Sphingomonadaceae</taxon>
        <taxon>Sphingomonas</taxon>
    </lineage>
</organism>
<dbReference type="eggNOG" id="ENOG5031BZ9">
    <property type="taxonomic scope" value="Bacteria"/>
</dbReference>
<dbReference type="EMBL" id="CP009571">
    <property type="protein sequence ID" value="AIT05508.1"/>
    <property type="molecule type" value="Genomic_DNA"/>
</dbReference>
<dbReference type="PROSITE" id="PS51257">
    <property type="entry name" value="PROKAR_LIPOPROTEIN"/>
    <property type="match status" value="1"/>
</dbReference>
<dbReference type="Proteomes" id="UP000033200">
    <property type="component" value="Chromosome"/>
</dbReference>
<dbReference type="RefSeq" id="WP_038659245.1">
    <property type="nucleotide sequence ID" value="NZ_CP009571.1"/>
</dbReference>